<evidence type="ECO:0000259" key="6">
    <source>
        <dbReference type="PROSITE" id="PS50089"/>
    </source>
</evidence>
<organism evidence="7 8">
    <name type="scientific">Alternaria tenuissima</name>
    <dbReference type="NCBI Taxonomy" id="119927"/>
    <lineage>
        <taxon>Eukaryota</taxon>
        <taxon>Fungi</taxon>
        <taxon>Dikarya</taxon>
        <taxon>Ascomycota</taxon>
        <taxon>Pezizomycotina</taxon>
        <taxon>Dothideomycetes</taxon>
        <taxon>Pleosporomycetidae</taxon>
        <taxon>Pleosporales</taxon>
        <taxon>Pleosporineae</taxon>
        <taxon>Pleosporaceae</taxon>
        <taxon>Alternaria</taxon>
        <taxon>Alternaria sect. Alternaria</taxon>
        <taxon>Alternaria alternata complex</taxon>
    </lineage>
</organism>
<dbReference type="CDD" id="cd16448">
    <property type="entry name" value="RING-H2"/>
    <property type="match status" value="1"/>
</dbReference>
<dbReference type="AlphaFoldDB" id="A0A4Q4M1V7"/>
<dbReference type="PROSITE" id="PS50089">
    <property type="entry name" value="ZF_RING_2"/>
    <property type="match status" value="1"/>
</dbReference>
<dbReference type="EMBL" id="PDXA01000059">
    <property type="protein sequence ID" value="RYN38966.1"/>
    <property type="molecule type" value="Genomic_DNA"/>
</dbReference>
<keyword evidence="3" id="KW-0862">Zinc</keyword>
<proteinExistence type="predicted"/>
<dbReference type="InterPro" id="IPR001841">
    <property type="entry name" value="Znf_RING"/>
</dbReference>
<dbReference type="InterPro" id="IPR018957">
    <property type="entry name" value="Znf_C3HC4_RING-type"/>
</dbReference>
<feature type="compositionally biased region" description="Polar residues" evidence="5">
    <location>
        <begin position="51"/>
        <end position="75"/>
    </location>
</feature>
<name>A0A4Q4M1V7_9PLEO</name>
<evidence type="ECO:0000256" key="1">
    <source>
        <dbReference type="ARBA" id="ARBA00022723"/>
    </source>
</evidence>
<accession>A0A4Q4M1V7</accession>
<gene>
    <name evidence="7" type="ORF">AA0114_g11418</name>
</gene>
<comment type="caution">
    <text evidence="7">The sequence shown here is derived from an EMBL/GenBank/DDBJ whole genome shotgun (WGS) entry which is preliminary data.</text>
</comment>
<evidence type="ECO:0000313" key="7">
    <source>
        <dbReference type="EMBL" id="RYN38966.1"/>
    </source>
</evidence>
<evidence type="ECO:0000256" key="2">
    <source>
        <dbReference type="ARBA" id="ARBA00022771"/>
    </source>
</evidence>
<evidence type="ECO:0000256" key="4">
    <source>
        <dbReference type="PROSITE-ProRule" id="PRU00175"/>
    </source>
</evidence>
<feature type="compositionally biased region" description="Low complexity" evidence="5">
    <location>
        <begin position="149"/>
        <end position="158"/>
    </location>
</feature>
<keyword evidence="2 4" id="KW-0863">Zinc-finger</keyword>
<dbReference type="SMART" id="SM00184">
    <property type="entry name" value="RING"/>
    <property type="match status" value="1"/>
</dbReference>
<dbReference type="GO" id="GO:0008270">
    <property type="term" value="F:zinc ion binding"/>
    <property type="evidence" value="ECO:0007669"/>
    <property type="project" value="UniProtKB-KW"/>
</dbReference>
<dbReference type="SUPFAM" id="SSF57850">
    <property type="entry name" value="RING/U-box"/>
    <property type="match status" value="1"/>
</dbReference>
<dbReference type="Gene3D" id="3.30.40.10">
    <property type="entry name" value="Zinc/RING finger domain, C3HC4 (zinc finger)"/>
    <property type="match status" value="1"/>
</dbReference>
<evidence type="ECO:0000256" key="5">
    <source>
        <dbReference type="SAM" id="MobiDB-lite"/>
    </source>
</evidence>
<keyword evidence="1" id="KW-0479">Metal-binding</keyword>
<dbReference type="Proteomes" id="UP000292402">
    <property type="component" value="Unassembled WGS sequence"/>
</dbReference>
<sequence length="330" mass="37103">MNPSRSSPTRNVFDQPLVGQTLYNNGVSVQSYPFPMSAGYSNPPLFGSFNAGPSYSPPRSNQRTSVGQTARSARANTVRGPYARHREPVPGGRARDPRPPPQAPSQAREQTYPGFEQPPWISFPGPSRRSDRSTSPRASNRRNFERYSVDLSQSSTSSDAEEAAARAPPSNRMRHRPREVRPRPPGRQTFSDPNVSTARQINILKLSLNRHLPSALPEDASKTCDICQKDYATTLVAPTEDEENAVQLVCGHRFGEFCINQWFDTCREHKNKVTCPMCRAQLIEEPRWIPPLLHASSRGQAFIELLAREQELLARAEMQAQEFQSHFYQT</sequence>
<evidence type="ECO:0000256" key="3">
    <source>
        <dbReference type="ARBA" id="ARBA00022833"/>
    </source>
</evidence>
<feature type="region of interest" description="Disordered" evidence="5">
    <location>
        <begin position="51"/>
        <end position="195"/>
    </location>
</feature>
<feature type="compositionally biased region" description="Basic and acidic residues" evidence="5">
    <location>
        <begin position="84"/>
        <end position="98"/>
    </location>
</feature>
<reference evidence="8" key="1">
    <citation type="journal article" date="2019" name="bioRxiv">
        <title>Genomics, evolutionary history and diagnostics of the Alternaria alternata species group including apple and Asian pear pathotypes.</title>
        <authorList>
            <person name="Armitage A.D."/>
            <person name="Cockerton H.M."/>
            <person name="Sreenivasaprasad S."/>
            <person name="Woodhall J.W."/>
            <person name="Lane C.R."/>
            <person name="Harrison R.J."/>
            <person name="Clarkson J.P."/>
        </authorList>
    </citation>
    <scope>NUCLEOTIDE SEQUENCE [LARGE SCALE GENOMIC DNA]</scope>
    <source>
        <strain evidence="8">FERA 1082</strain>
    </source>
</reference>
<dbReference type="InterPro" id="IPR013083">
    <property type="entry name" value="Znf_RING/FYVE/PHD"/>
</dbReference>
<feature type="domain" description="RING-type" evidence="6">
    <location>
        <begin position="224"/>
        <end position="279"/>
    </location>
</feature>
<evidence type="ECO:0000313" key="8">
    <source>
        <dbReference type="Proteomes" id="UP000292402"/>
    </source>
</evidence>
<dbReference type="Pfam" id="PF00097">
    <property type="entry name" value="zf-C3HC4"/>
    <property type="match status" value="1"/>
</dbReference>
<protein>
    <recommendedName>
        <fullName evidence="6">RING-type domain-containing protein</fullName>
    </recommendedName>
</protein>